<dbReference type="EMBL" id="OBEA01000004">
    <property type="protein sequence ID" value="SNY53096.1"/>
    <property type="molecule type" value="Genomic_DNA"/>
</dbReference>
<dbReference type="Proteomes" id="UP000231655">
    <property type="component" value="Unassembled WGS sequence"/>
</dbReference>
<organism evidence="1 2">
    <name type="scientific">Pseudooceanicola antarcticus</name>
    <dbReference type="NCBI Taxonomy" id="1247613"/>
    <lineage>
        <taxon>Bacteria</taxon>
        <taxon>Pseudomonadati</taxon>
        <taxon>Pseudomonadota</taxon>
        <taxon>Alphaproteobacteria</taxon>
        <taxon>Rhodobacterales</taxon>
        <taxon>Paracoccaceae</taxon>
        <taxon>Pseudooceanicola</taxon>
    </lineage>
</organism>
<evidence type="ECO:0000313" key="2">
    <source>
        <dbReference type="Proteomes" id="UP000231655"/>
    </source>
</evidence>
<gene>
    <name evidence="1" type="ORF">SAMN06297129_2489</name>
</gene>
<name>A0A285J153_9RHOB</name>
<accession>A0A285J153</accession>
<dbReference type="AlphaFoldDB" id="A0A285J153"/>
<evidence type="ECO:0000313" key="1">
    <source>
        <dbReference type="EMBL" id="SNY53096.1"/>
    </source>
</evidence>
<dbReference type="RefSeq" id="WP_179747267.1">
    <property type="nucleotide sequence ID" value="NZ_OBEA01000004.1"/>
</dbReference>
<sequence>MLRILKWLLFLAFLAGIALVAYAYVGPWLGADFAPPQQEIRTPVVLDAD</sequence>
<protein>
    <submittedName>
        <fullName evidence="1">Uncharacterized protein</fullName>
    </submittedName>
</protein>
<proteinExistence type="predicted"/>
<reference evidence="1 2" key="1">
    <citation type="submission" date="2017-09" db="EMBL/GenBank/DDBJ databases">
        <authorList>
            <person name="Ehlers B."/>
            <person name="Leendertz F.H."/>
        </authorList>
    </citation>
    <scope>NUCLEOTIDE SEQUENCE [LARGE SCALE GENOMIC DNA]</scope>
    <source>
        <strain evidence="1 2">CGMCC 1.12662</strain>
    </source>
</reference>